<keyword evidence="2" id="KW-0812">Transmembrane</keyword>
<dbReference type="InterPro" id="IPR016024">
    <property type="entry name" value="ARM-type_fold"/>
</dbReference>
<dbReference type="KEGG" id="dfa:DFA_09679"/>
<dbReference type="OMA" id="GMNCEAA"/>
<feature type="region of interest" description="Disordered" evidence="1">
    <location>
        <begin position="446"/>
        <end position="466"/>
    </location>
</feature>
<dbReference type="InterPro" id="IPR011989">
    <property type="entry name" value="ARM-like"/>
</dbReference>
<dbReference type="Gene3D" id="1.25.10.10">
    <property type="entry name" value="Leucine-rich Repeat Variant"/>
    <property type="match status" value="1"/>
</dbReference>
<feature type="transmembrane region" description="Helical" evidence="2">
    <location>
        <begin position="390"/>
        <end position="411"/>
    </location>
</feature>
<evidence type="ECO:0008006" key="5">
    <source>
        <dbReference type="Google" id="ProtNLM"/>
    </source>
</evidence>
<sequence>MISQNCCRLISRRINQTNLISSKSNYCLVKASQSQSSQSTSYSFKKKNTDNTTTPSAYKYFSTSSTNNNNNNVNTTTTTKNNKVDHKDLDSHEESFVDHNQEIFKRDPKGFWIVVGLVTASVGIKLYYDIKGSLASGIREDINTINTSDDPQEKSEALSNIFSRISQCFNIETMYKEGVVDALVKSVNDSDPAVRSIAITVLTEFITKGYDVFGEEAVRKGIIPMISKNMISLNMNCDASIELWTLLLASNSNHDVLLNSHVFLENLGTLAHSNSMRLQEVVIETAQLLFANRDNYHLLPKLKSILHHLQKSKNPLTSNYAEQYIGVLDGRLVPPVGTTPSKMIENVNSDVFKVHAYYNLAVGGLLSFPYCAWRWNGLTNDMVYSKSRSFVGTLAIFGAGLLASFGLIPVYHSKSINSRIRDHYYTPSYKQQQQQKKKERGIFLSQNQNQNNQNNNNISTSDKNKNLQEEKDASITNLTESMFSVKGVKELFYTPASLFGASQVFPIFGIPLLLFGWRKSRYLFLPSLCIAIPYSLSVKVSGETNLQFNDMIFNDLCTGLI</sequence>
<gene>
    <name evidence="3" type="ORF">DFA_09679</name>
</gene>
<reference evidence="4" key="1">
    <citation type="journal article" date="2011" name="Genome Res.">
        <title>Phylogeny-wide analysis of social amoeba genomes highlights ancient origins for complex intercellular communication.</title>
        <authorList>
            <person name="Heidel A.J."/>
            <person name="Lawal H.M."/>
            <person name="Felder M."/>
            <person name="Schilde C."/>
            <person name="Helps N.R."/>
            <person name="Tunggal B."/>
            <person name="Rivero F."/>
            <person name="John U."/>
            <person name="Schleicher M."/>
            <person name="Eichinger L."/>
            <person name="Platzer M."/>
            <person name="Noegel A.A."/>
            <person name="Schaap P."/>
            <person name="Gloeckner G."/>
        </authorList>
    </citation>
    <scope>NUCLEOTIDE SEQUENCE [LARGE SCALE GENOMIC DNA]</scope>
    <source>
        <strain evidence="4">SH3</strain>
    </source>
</reference>
<dbReference type="OrthoDB" id="19022at2759"/>
<dbReference type="AlphaFoldDB" id="F4Q8A7"/>
<evidence type="ECO:0000313" key="4">
    <source>
        <dbReference type="Proteomes" id="UP000007797"/>
    </source>
</evidence>
<evidence type="ECO:0000256" key="1">
    <source>
        <dbReference type="SAM" id="MobiDB-lite"/>
    </source>
</evidence>
<keyword evidence="2" id="KW-1133">Transmembrane helix</keyword>
<feature type="transmembrane region" description="Helical" evidence="2">
    <location>
        <begin position="356"/>
        <end position="375"/>
    </location>
</feature>
<dbReference type="RefSeq" id="XP_004352332.1">
    <property type="nucleotide sequence ID" value="XM_004352280.1"/>
</dbReference>
<dbReference type="EMBL" id="GL883025">
    <property type="protein sequence ID" value="EGG16007.1"/>
    <property type="molecule type" value="Genomic_DNA"/>
</dbReference>
<dbReference type="Proteomes" id="UP000007797">
    <property type="component" value="Unassembled WGS sequence"/>
</dbReference>
<evidence type="ECO:0000256" key="2">
    <source>
        <dbReference type="SAM" id="Phobius"/>
    </source>
</evidence>
<protein>
    <recommendedName>
        <fullName evidence="5">Armadillo repeat-containing domain-containing protein</fullName>
    </recommendedName>
</protein>
<keyword evidence="4" id="KW-1185">Reference proteome</keyword>
<proteinExistence type="predicted"/>
<dbReference type="SUPFAM" id="SSF48371">
    <property type="entry name" value="ARM repeat"/>
    <property type="match status" value="1"/>
</dbReference>
<keyword evidence="2" id="KW-0472">Membrane</keyword>
<evidence type="ECO:0000313" key="3">
    <source>
        <dbReference type="EMBL" id="EGG16007.1"/>
    </source>
</evidence>
<feature type="transmembrane region" description="Helical" evidence="2">
    <location>
        <begin position="491"/>
        <end position="517"/>
    </location>
</feature>
<organism evidence="3 4">
    <name type="scientific">Cavenderia fasciculata</name>
    <name type="common">Slime mold</name>
    <name type="synonym">Dictyostelium fasciculatum</name>
    <dbReference type="NCBI Taxonomy" id="261658"/>
    <lineage>
        <taxon>Eukaryota</taxon>
        <taxon>Amoebozoa</taxon>
        <taxon>Evosea</taxon>
        <taxon>Eumycetozoa</taxon>
        <taxon>Dictyostelia</taxon>
        <taxon>Acytosteliales</taxon>
        <taxon>Cavenderiaceae</taxon>
        <taxon>Cavenderia</taxon>
    </lineage>
</organism>
<name>F4Q8A7_CACFS</name>
<feature type="compositionally biased region" description="Low complexity" evidence="1">
    <location>
        <begin position="446"/>
        <end position="457"/>
    </location>
</feature>
<accession>F4Q8A7</accession>
<dbReference type="GeneID" id="14867967"/>
<feature type="compositionally biased region" description="Low complexity" evidence="1">
    <location>
        <begin position="63"/>
        <end position="81"/>
    </location>
</feature>
<feature type="region of interest" description="Disordered" evidence="1">
    <location>
        <begin position="62"/>
        <end position="85"/>
    </location>
</feature>